<dbReference type="Pfam" id="PF12832">
    <property type="entry name" value="MFS_1_like"/>
    <property type="match status" value="1"/>
</dbReference>
<keyword evidence="7 9" id="KW-0472">Membrane</keyword>
<feature type="domain" description="Major facilitator superfamily (MFS) profile" evidence="10">
    <location>
        <begin position="27"/>
        <end position="413"/>
    </location>
</feature>
<dbReference type="GO" id="GO:0005886">
    <property type="term" value="C:plasma membrane"/>
    <property type="evidence" value="ECO:0007669"/>
    <property type="project" value="UniProtKB-SubCell"/>
</dbReference>
<keyword evidence="3" id="KW-1003">Cell membrane</keyword>
<dbReference type="Gene3D" id="1.20.1250.20">
    <property type="entry name" value="MFS general substrate transporter like domains"/>
    <property type="match status" value="2"/>
</dbReference>
<dbReference type="PANTHER" id="PTHR23522:SF10">
    <property type="entry name" value="3-PHENYLPROPIONIC ACID TRANSPORTER-RELATED"/>
    <property type="match status" value="1"/>
</dbReference>
<evidence type="ECO:0000256" key="1">
    <source>
        <dbReference type="ARBA" id="ARBA00004429"/>
    </source>
</evidence>
<evidence type="ECO:0000256" key="4">
    <source>
        <dbReference type="ARBA" id="ARBA00022519"/>
    </source>
</evidence>
<evidence type="ECO:0000256" key="7">
    <source>
        <dbReference type="ARBA" id="ARBA00023136"/>
    </source>
</evidence>
<evidence type="ECO:0000259" key="10">
    <source>
        <dbReference type="PROSITE" id="PS50850"/>
    </source>
</evidence>
<keyword evidence="6 9" id="KW-1133">Transmembrane helix</keyword>
<feature type="transmembrane region" description="Helical" evidence="9">
    <location>
        <begin position="32"/>
        <end position="53"/>
    </location>
</feature>
<feature type="region of interest" description="Disordered" evidence="8">
    <location>
        <begin position="1"/>
        <end position="24"/>
    </location>
</feature>
<feature type="transmembrane region" description="Helical" evidence="9">
    <location>
        <begin position="267"/>
        <end position="289"/>
    </location>
</feature>
<dbReference type="NCBIfam" id="NF037955">
    <property type="entry name" value="mfs"/>
    <property type="match status" value="1"/>
</dbReference>
<dbReference type="PANTHER" id="PTHR23522">
    <property type="entry name" value="BLL5896 PROTEIN"/>
    <property type="match status" value="1"/>
</dbReference>
<feature type="transmembrane region" description="Helical" evidence="9">
    <location>
        <begin position="65"/>
        <end position="83"/>
    </location>
</feature>
<keyword evidence="5 9" id="KW-0812">Transmembrane</keyword>
<dbReference type="InterPro" id="IPR026032">
    <property type="entry name" value="HcaT-like"/>
</dbReference>
<dbReference type="SUPFAM" id="SSF103473">
    <property type="entry name" value="MFS general substrate transporter"/>
    <property type="match status" value="1"/>
</dbReference>
<evidence type="ECO:0000256" key="5">
    <source>
        <dbReference type="ARBA" id="ARBA00022692"/>
    </source>
</evidence>
<reference evidence="12" key="1">
    <citation type="submission" date="2016-10" db="EMBL/GenBank/DDBJ databases">
        <authorList>
            <person name="Varghese N."/>
            <person name="Submissions S."/>
        </authorList>
    </citation>
    <scope>NUCLEOTIDE SEQUENCE [LARGE SCALE GENOMIC DNA]</scope>
    <source>
        <strain evidence="12">CGMCC 1.3431</strain>
    </source>
</reference>
<keyword evidence="12" id="KW-1185">Reference proteome</keyword>
<dbReference type="InterPro" id="IPR036259">
    <property type="entry name" value="MFS_trans_sf"/>
</dbReference>
<dbReference type="OrthoDB" id="9150135at2"/>
<dbReference type="PROSITE" id="PS50850">
    <property type="entry name" value="MFS"/>
    <property type="match status" value="1"/>
</dbReference>
<sequence length="418" mass="44998">MGTTQDTGIKPAAGSTGRTQSPRQAGTMLRQAIFYGLLCAGTGASLPFLPSWLRQNGMSATQIGWILAVPLIARAITGPLSGLWADRFVKYRTPLLCLALSATAAYALMGVISAPLTERFYWFIGLFSIGFTAIASITPLLDAMTMQLGRSGGFSFSWVRASGSAAFIFANISLGYLLQMVGVDAVLAWMVASALLVSLGARFLLPASARIDPLLLPRRDTPSLTRLATLLKNKRFVFLIIALGCLQAAHSYYYAFSTLLWEKNGLSSTLCGYLWAFAVVSELVFLGLGGRFRHRLGPWRLLMLGAAAGVVRWGLMSITSDIWLLWPMQALHGLTFVAVYLAGLELVFLLVPQGYEGLGQAINSAYASGTLTGFGMVFSGNIYEAFGARGYGFMAALCLLGLGIVSRLYLTRNDTKAD</sequence>
<evidence type="ECO:0000313" key="12">
    <source>
        <dbReference type="Proteomes" id="UP000199150"/>
    </source>
</evidence>
<feature type="transmembrane region" description="Helical" evidence="9">
    <location>
        <begin position="95"/>
        <end position="114"/>
    </location>
</feature>
<evidence type="ECO:0000256" key="6">
    <source>
        <dbReference type="ARBA" id="ARBA00022989"/>
    </source>
</evidence>
<organism evidence="11 12">
    <name type="scientific">Asticcacaulis taihuensis</name>
    <dbReference type="NCBI Taxonomy" id="260084"/>
    <lineage>
        <taxon>Bacteria</taxon>
        <taxon>Pseudomonadati</taxon>
        <taxon>Pseudomonadota</taxon>
        <taxon>Alphaproteobacteria</taxon>
        <taxon>Caulobacterales</taxon>
        <taxon>Caulobacteraceae</taxon>
        <taxon>Asticcacaulis</taxon>
    </lineage>
</organism>
<dbReference type="AlphaFoldDB" id="A0A1G4SGG6"/>
<keyword evidence="4" id="KW-0997">Cell inner membrane</keyword>
<feature type="transmembrane region" description="Helical" evidence="9">
    <location>
        <begin position="301"/>
        <end position="324"/>
    </location>
</feature>
<proteinExistence type="predicted"/>
<evidence type="ECO:0000256" key="9">
    <source>
        <dbReference type="SAM" id="Phobius"/>
    </source>
</evidence>
<comment type="subcellular location">
    <subcellularLocation>
        <location evidence="1">Cell inner membrane</location>
        <topology evidence="1">Multi-pass membrane protein</topology>
    </subcellularLocation>
</comment>
<name>A0A1G4SGG6_9CAUL</name>
<gene>
    <name evidence="11" type="ORF">SAMN02927928_2682</name>
</gene>
<dbReference type="InterPro" id="IPR020846">
    <property type="entry name" value="MFS_dom"/>
</dbReference>
<evidence type="ECO:0000256" key="3">
    <source>
        <dbReference type="ARBA" id="ARBA00022475"/>
    </source>
</evidence>
<dbReference type="PIRSF" id="PIRSF004925">
    <property type="entry name" value="HcaT"/>
    <property type="match status" value="1"/>
</dbReference>
<dbReference type="GO" id="GO:0015528">
    <property type="term" value="F:lactose:proton symporter activity"/>
    <property type="evidence" value="ECO:0007669"/>
    <property type="project" value="TreeGrafter"/>
</dbReference>
<feature type="transmembrane region" description="Helical" evidence="9">
    <location>
        <begin position="363"/>
        <end position="383"/>
    </location>
</feature>
<evidence type="ECO:0000256" key="8">
    <source>
        <dbReference type="SAM" id="MobiDB-lite"/>
    </source>
</evidence>
<dbReference type="STRING" id="260084.SAMN02927928_2682"/>
<evidence type="ECO:0000256" key="2">
    <source>
        <dbReference type="ARBA" id="ARBA00022448"/>
    </source>
</evidence>
<dbReference type="GO" id="GO:0030395">
    <property type="term" value="F:lactose binding"/>
    <property type="evidence" value="ECO:0007669"/>
    <property type="project" value="TreeGrafter"/>
</dbReference>
<feature type="transmembrane region" description="Helical" evidence="9">
    <location>
        <begin position="186"/>
        <end position="205"/>
    </location>
</feature>
<protein>
    <submittedName>
        <fullName evidence="11">MFS transporter, PPP family, 3-phenylpropionic acid transporter</fullName>
    </submittedName>
</protein>
<evidence type="ECO:0000313" key="11">
    <source>
        <dbReference type="EMBL" id="SCW68312.1"/>
    </source>
</evidence>
<keyword evidence="2" id="KW-0813">Transport</keyword>
<dbReference type="InterPro" id="IPR024989">
    <property type="entry name" value="MFS_assoc_dom"/>
</dbReference>
<feature type="transmembrane region" description="Helical" evidence="9">
    <location>
        <begin position="330"/>
        <end position="351"/>
    </location>
</feature>
<dbReference type="EMBL" id="FMTS01000004">
    <property type="protein sequence ID" value="SCW68312.1"/>
    <property type="molecule type" value="Genomic_DNA"/>
</dbReference>
<feature type="transmembrane region" description="Helical" evidence="9">
    <location>
        <begin position="153"/>
        <end position="174"/>
    </location>
</feature>
<dbReference type="Proteomes" id="UP000199150">
    <property type="component" value="Unassembled WGS sequence"/>
</dbReference>
<feature type="transmembrane region" description="Helical" evidence="9">
    <location>
        <begin position="389"/>
        <end position="410"/>
    </location>
</feature>
<accession>A0A1G4SGG6</accession>
<feature type="transmembrane region" description="Helical" evidence="9">
    <location>
        <begin position="120"/>
        <end position="141"/>
    </location>
</feature>
<feature type="transmembrane region" description="Helical" evidence="9">
    <location>
        <begin position="236"/>
        <end position="255"/>
    </location>
</feature>